<feature type="transmembrane region" description="Helical" evidence="1">
    <location>
        <begin position="211"/>
        <end position="233"/>
    </location>
</feature>
<dbReference type="EMBL" id="QCXQ01000003">
    <property type="protein sequence ID" value="PWF99722.1"/>
    <property type="molecule type" value="Genomic_DNA"/>
</dbReference>
<evidence type="ECO:0000313" key="4">
    <source>
        <dbReference type="Proteomes" id="UP000245080"/>
    </source>
</evidence>
<dbReference type="RefSeq" id="WP_109250577.1">
    <property type="nucleotide sequence ID" value="NZ_QCXQ01000003.1"/>
</dbReference>
<feature type="domain" description="Zinc-ribbon" evidence="2">
    <location>
        <begin position="3"/>
        <end position="25"/>
    </location>
</feature>
<feature type="transmembrane region" description="Helical" evidence="1">
    <location>
        <begin position="184"/>
        <end position="205"/>
    </location>
</feature>
<feature type="transmembrane region" description="Helical" evidence="1">
    <location>
        <begin position="245"/>
        <end position="267"/>
    </location>
</feature>
<keyword evidence="1" id="KW-0472">Membrane</keyword>
<name>A0A2V1MY70_9LACO</name>
<protein>
    <recommendedName>
        <fullName evidence="2">Zinc-ribbon domain-containing protein</fullName>
    </recommendedName>
</protein>
<dbReference type="AlphaFoldDB" id="A0A2V1MY70"/>
<comment type="caution">
    <text evidence="3">The sequence shown here is derived from an EMBL/GenBank/DDBJ whole genome shotgun (WGS) entry which is preliminary data.</text>
</comment>
<keyword evidence="1" id="KW-1133">Transmembrane helix</keyword>
<evidence type="ECO:0000256" key="1">
    <source>
        <dbReference type="SAM" id="Phobius"/>
    </source>
</evidence>
<dbReference type="Proteomes" id="UP000245080">
    <property type="component" value="Unassembled WGS sequence"/>
</dbReference>
<dbReference type="OrthoDB" id="2291432at2"/>
<keyword evidence="1" id="KW-0812">Transmembrane</keyword>
<feature type="transmembrane region" description="Helical" evidence="1">
    <location>
        <begin position="84"/>
        <end position="105"/>
    </location>
</feature>
<gene>
    <name evidence="3" type="ORF">DCM90_06590</name>
</gene>
<keyword evidence="4" id="KW-1185">Reference proteome</keyword>
<evidence type="ECO:0000313" key="3">
    <source>
        <dbReference type="EMBL" id="PWF99722.1"/>
    </source>
</evidence>
<accession>A0A2V1MY70</accession>
<reference evidence="3 4" key="1">
    <citation type="journal article" date="2018" name="Int. J. Syst. Evol. Microbiol.">
        <title>Lactobacillus bambusae sp. nov., isolated from a traditional fermented Ma-bamboo shoots of Taiwan.</title>
        <authorList>
            <person name="Wang L.-T."/>
        </authorList>
    </citation>
    <scope>NUCLEOTIDE SEQUENCE [LARGE SCALE GENOMIC DNA]</scope>
    <source>
        <strain evidence="3 4">BS-W1</strain>
    </source>
</reference>
<dbReference type="Pfam" id="PF13240">
    <property type="entry name" value="Zn_Ribbon_1"/>
    <property type="match status" value="1"/>
</dbReference>
<proteinExistence type="predicted"/>
<evidence type="ECO:0000259" key="2">
    <source>
        <dbReference type="Pfam" id="PF13240"/>
    </source>
</evidence>
<sequence length="281" mass="31298">MKFCPQCGSEVQAGQRFCNKCGYDLTPAPDTQTEASVDNVQAAESQEHPRNERTEQVKTYASNYWVWLKATWLTPGRFSQGENAYFGIISLGLSAVLMAGALLTASSHLMSYYMTLGNVSSSVFSTAMNALSLPDFIHPGFGGFMNVLLWVLAVFALYLAVGYGANRLNTNQVDKNFWQYTNRLASFTNGLLVINLILFLVSFTVSGQNSVQFFLIVLILSQLLFTVGHVLSMYHAEIETKISQLYVIVAAYVIIYAAMAVFISSTLKQWFNLLKMHYGNF</sequence>
<dbReference type="InterPro" id="IPR026870">
    <property type="entry name" value="Zinc_ribbon_dom"/>
</dbReference>
<organism evidence="3 4">
    <name type="scientific">Levilactobacillus bambusae</name>
    <dbReference type="NCBI Taxonomy" id="2024736"/>
    <lineage>
        <taxon>Bacteria</taxon>
        <taxon>Bacillati</taxon>
        <taxon>Bacillota</taxon>
        <taxon>Bacilli</taxon>
        <taxon>Lactobacillales</taxon>
        <taxon>Lactobacillaceae</taxon>
        <taxon>Levilactobacillus</taxon>
    </lineage>
</organism>
<feature type="transmembrane region" description="Helical" evidence="1">
    <location>
        <begin position="143"/>
        <end position="163"/>
    </location>
</feature>